<organism evidence="2 3">
    <name type="scientific">Myroides odoratus</name>
    <name type="common">Flavobacterium odoratum</name>
    <dbReference type="NCBI Taxonomy" id="256"/>
    <lineage>
        <taxon>Bacteria</taxon>
        <taxon>Pseudomonadati</taxon>
        <taxon>Bacteroidota</taxon>
        <taxon>Flavobacteriia</taxon>
        <taxon>Flavobacteriales</taxon>
        <taxon>Flavobacteriaceae</taxon>
        <taxon>Myroides</taxon>
    </lineage>
</organism>
<feature type="region of interest" description="Disordered" evidence="1">
    <location>
        <begin position="1"/>
        <end position="32"/>
    </location>
</feature>
<proteinExistence type="predicted"/>
<keyword evidence="3" id="KW-1185">Reference proteome</keyword>
<evidence type="ECO:0000256" key="1">
    <source>
        <dbReference type="SAM" id="MobiDB-lite"/>
    </source>
</evidence>
<protein>
    <submittedName>
        <fullName evidence="2">Uncharacterized protein</fullName>
    </submittedName>
</protein>
<accession>A0A378RIA3</accession>
<reference evidence="2 3" key="1">
    <citation type="submission" date="2018-06" db="EMBL/GenBank/DDBJ databases">
        <authorList>
            <consortium name="Pathogen Informatics"/>
            <person name="Doyle S."/>
        </authorList>
    </citation>
    <scope>NUCLEOTIDE SEQUENCE [LARGE SCALE GENOMIC DNA]</scope>
    <source>
        <strain evidence="2 3">NCTC11179</strain>
    </source>
</reference>
<dbReference type="AlphaFoldDB" id="A0A378RIA3"/>
<dbReference type="Proteomes" id="UP000255024">
    <property type="component" value="Unassembled WGS sequence"/>
</dbReference>
<name>A0A378RIA3_MYROD</name>
<gene>
    <name evidence="2" type="ORF">NCTC11179_00216</name>
</gene>
<sequence length="32" mass="3854">MNKRKLHIPNKINQHKKTDNSRYQLSFAEKEG</sequence>
<dbReference type="EMBL" id="UGQL01000001">
    <property type="protein sequence ID" value="STZ26694.1"/>
    <property type="molecule type" value="Genomic_DNA"/>
</dbReference>
<evidence type="ECO:0000313" key="2">
    <source>
        <dbReference type="EMBL" id="STZ26694.1"/>
    </source>
</evidence>
<evidence type="ECO:0000313" key="3">
    <source>
        <dbReference type="Proteomes" id="UP000255024"/>
    </source>
</evidence>